<proteinExistence type="predicted"/>
<dbReference type="EnsemblMetazoa" id="Aqu2.1.30333_001">
    <property type="protein sequence ID" value="Aqu2.1.30333_001"/>
    <property type="gene ID" value="Aqu2.1.30333"/>
</dbReference>
<reference evidence="2" key="1">
    <citation type="submission" date="2017-05" db="UniProtKB">
        <authorList>
            <consortium name="EnsemblMetazoa"/>
        </authorList>
    </citation>
    <scope>IDENTIFICATION</scope>
</reference>
<evidence type="ECO:0000313" key="2">
    <source>
        <dbReference type="EnsemblMetazoa" id="Aqu2.1.30333_001"/>
    </source>
</evidence>
<feature type="region of interest" description="Disordered" evidence="1">
    <location>
        <begin position="49"/>
        <end position="80"/>
    </location>
</feature>
<dbReference type="AlphaFoldDB" id="A0A1X7URC9"/>
<dbReference type="InParanoid" id="A0A1X7URC9"/>
<protein>
    <submittedName>
        <fullName evidence="2">Uncharacterized protein</fullName>
    </submittedName>
</protein>
<feature type="compositionally biased region" description="Basic residues" evidence="1">
    <location>
        <begin position="53"/>
        <end position="69"/>
    </location>
</feature>
<evidence type="ECO:0000256" key="1">
    <source>
        <dbReference type="SAM" id="MobiDB-lite"/>
    </source>
</evidence>
<sequence>MVLAGSGDKIHEDLLEVFTPQVSTVATSTVVEQISAEIAALKTLLESQQKQLSQRKKASRSAHHSRRSSPARPVTTQHQSTTLCWYHSRFQAATRICQPP</sequence>
<accession>A0A1X7URC9</accession>
<organism evidence="2">
    <name type="scientific">Amphimedon queenslandica</name>
    <name type="common">Sponge</name>
    <dbReference type="NCBI Taxonomy" id="400682"/>
    <lineage>
        <taxon>Eukaryota</taxon>
        <taxon>Metazoa</taxon>
        <taxon>Porifera</taxon>
        <taxon>Demospongiae</taxon>
        <taxon>Heteroscleromorpha</taxon>
        <taxon>Haplosclerida</taxon>
        <taxon>Niphatidae</taxon>
        <taxon>Amphimedon</taxon>
    </lineage>
</organism>
<name>A0A1X7URC9_AMPQE</name>
<dbReference type="OrthoDB" id="6260718at2759"/>